<keyword evidence="5 6" id="KW-0786">Thiamine pyrophosphate</keyword>
<reference evidence="10" key="1">
    <citation type="submission" date="2021-04" db="EMBL/GenBank/DDBJ databases">
        <authorList>
            <person name="Zhang D.-C."/>
        </authorList>
    </citation>
    <scope>NUCLEOTIDE SEQUENCE</scope>
    <source>
        <strain evidence="10">CGMCC 1.15697</strain>
    </source>
</reference>
<dbReference type="GO" id="GO:0050660">
    <property type="term" value="F:flavin adenine dinucleotide binding"/>
    <property type="evidence" value="ECO:0007669"/>
    <property type="project" value="TreeGrafter"/>
</dbReference>
<dbReference type="GO" id="GO:0000287">
    <property type="term" value="F:magnesium ion binding"/>
    <property type="evidence" value="ECO:0007669"/>
    <property type="project" value="InterPro"/>
</dbReference>
<dbReference type="PANTHER" id="PTHR18968">
    <property type="entry name" value="THIAMINE PYROPHOSPHATE ENZYMES"/>
    <property type="match status" value="1"/>
</dbReference>
<dbReference type="InterPro" id="IPR000399">
    <property type="entry name" value="TPP-bd_CS"/>
</dbReference>
<comment type="similarity">
    <text evidence="3 6">Belongs to the TPP enzyme family.</text>
</comment>
<dbReference type="SUPFAM" id="SSF52518">
    <property type="entry name" value="Thiamin diphosphate-binding fold (THDP-binding)"/>
    <property type="match status" value="2"/>
</dbReference>
<evidence type="ECO:0000256" key="1">
    <source>
        <dbReference type="ARBA" id="ARBA00001946"/>
    </source>
</evidence>
<sequence length="564" mass="60323">MSRMTGGQAAVAALRNETVSHVFGLIGSATMEMFDALYDSRDIRMIGVRDERTGTHMADGYARASGRPGVILAGQNGPGATNLVTGLAQAKAAYSPVVSIAGALATGHIYRDAFQEVDQQSLFMPITKKTWSVPSTDRVQEIMREAFRTAMSPRRGPVHVNLARDVLAGQADFDPQPEPGSYRVQMVPAAPAEAADKAAALLLNAERPVIVTGGGVKYNGRSDAVLALAERLNCPVATSPGHGDAIPFGHPLNAGQMGPRGNPVASRLVKEADVILALGTRLGFNSTFYSYDNINRDAAIIHVEMEPTAIGRYFPIAQGIWGDAATVAEQIADRLENAERKAAAEAWLARFKEERAAHLARRDADAVMGEPMQPSGVFKTLRDVLPKDAAVTMDAGTLCLQATDALNYWESPSLFTPLDFGLVGFSFACGLGVKLARPDRPVVSLMGDGGFGMTLTELSTAVQHDIRTVTVVMNNGCWGAEKAYQRDFFGERYIGADIHNPPFDKVAELYGAAGFRVERLDELGDAVKAALACGKPAVVDVQVDPSALYSFRRDSFAHRAGKAS</sequence>
<evidence type="ECO:0000256" key="3">
    <source>
        <dbReference type="ARBA" id="ARBA00007812"/>
    </source>
</evidence>
<dbReference type="SUPFAM" id="SSF52467">
    <property type="entry name" value="DHS-like NAD/FAD-binding domain"/>
    <property type="match status" value="1"/>
</dbReference>
<dbReference type="Proteomes" id="UP000672602">
    <property type="component" value="Unassembled WGS sequence"/>
</dbReference>
<dbReference type="CDD" id="cd07035">
    <property type="entry name" value="TPP_PYR_POX_like"/>
    <property type="match status" value="1"/>
</dbReference>
<evidence type="ECO:0000256" key="4">
    <source>
        <dbReference type="ARBA" id="ARBA00022723"/>
    </source>
</evidence>
<protein>
    <submittedName>
        <fullName evidence="10">Thiamine pyrophosphate-binding protein</fullName>
    </submittedName>
</protein>
<dbReference type="GO" id="GO:0009099">
    <property type="term" value="P:L-valine biosynthetic process"/>
    <property type="evidence" value="ECO:0007669"/>
    <property type="project" value="TreeGrafter"/>
</dbReference>
<evidence type="ECO:0000259" key="8">
    <source>
        <dbReference type="Pfam" id="PF02775"/>
    </source>
</evidence>
<feature type="domain" description="Thiamine pyrophosphate enzyme central" evidence="7">
    <location>
        <begin position="196"/>
        <end position="330"/>
    </location>
</feature>
<dbReference type="RefSeq" id="WP_210681105.1">
    <property type="nucleotide sequence ID" value="NZ_JAGMWN010000002.1"/>
</dbReference>
<evidence type="ECO:0000256" key="2">
    <source>
        <dbReference type="ARBA" id="ARBA00001964"/>
    </source>
</evidence>
<comment type="cofactor">
    <cofactor evidence="1">
        <name>Mg(2+)</name>
        <dbReference type="ChEBI" id="CHEBI:18420"/>
    </cofactor>
</comment>
<dbReference type="AlphaFoldDB" id="A0A8J7SHN5"/>
<dbReference type="Pfam" id="PF02775">
    <property type="entry name" value="TPP_enzyme_C"/>
    <property type="match status" value="1"/>
</dbReference>
<organism evidence="10 11">
    <name type="scientific">Marivibrio halodurans</name>
    <dbReference type="NCBI Taxonomy" id="2039722"/>
    <lineage>
        <taxon>Bacteria</taxon>
        <taxon>Pseudomonadati</taxon>
        <taxon>Pseudomonadota</taxon>
        <taxon>Alphaproteobacteria</taxon>
        <taxon>Rhodospirillales</taxon>
        <taxon>Rhodospirillaceae</taxon>
        <taxon>Marivibrio</taxon>
    </lineage>
</organism>
<dbReference type="InterPro" id="IPR012001">
    <property type="entry name" value="Thiamin_PyroP_enz_TPP-bd_dom"/>
</dbReference>
<evidence type="ECO:0000256" key="6">
    <source>
        <dbReference type="RuleBase" id="RU362132"/>
    </source>
</evidence>
<keyword evidence="11" id="KW-1185">Reference proteome</keyword>
<feature type="domain" description="Thiamine pyrophosphate enzyme TPP-binding" evidence="8">
    <location>
        <begin position="394"/>
        <end position="541"/>
    </location>
</feature>
<accession>A0A8J7SHN5</accession>
<dbReference type="PANTHER" id="PTHR18968:SF166">
    <property type="entry name" value="2-HYDROXYACYL-COA LYASE 2"/>
    <property type="match status" value="1"/>
</dbReference>
<comment type="cofactor">
    <cofactor evidence="2">
        <name>thiamine diphosphate</name>
        <dbReference type="ChEBI" id="CHEBI:58937"/>
    </cofactor>
</comment>
<dbReference type="Gene3D" id="3.40.50.970">
    <property type="match status" value="2"/>
</dbReference>
<keyword evidence="4" id="KW-0479">Metal-binding</keyword>
<name>A0A8J7SHN5_9PROT</name>
<dbReference type="Pfam" id="PF02776">
    <property type="entry name" value="TPP_enzyme_N"/>
    <property type="match status" value="1"/>
</dbReference>
<feature type="domain" description="Thiamine pyrophosphate enzyme N-terminal TPP-binding" evidence="9">
    <location>
        <begin position="4"/>
        <end position="122"/>
    </location>
</feature>
<dbReference type="GO" id="GO:0009097">
    <property type="term" value="P:isoleucine biosynthetic process"/>
    <property type="evidence" value="ECO:0007669"/>
    <property type="project" value="TreeGrafter"/>
</dbReference>
<gene>
    <name evidence="10" type="ORF">KAJ83_05935</name>
</gene>
<evidence type="ECO:0000259" key="9">
    <source>
        <dbReference type="Pfam" id="PF02776"/>
    </source>
</evidence>
<evidence type="ECO:0000313" key="10">
    <source>
        <dbReference type="EMBL" id="MBP5856538.1"/>
    </source>
</evidence>
<dbReference type="PROSITE" id="PS00187">
    <property type="entry name" value="TPP_ENZYMES"/>
    <property type="match status" value="1"/>
</dbReference>
<dbReference type="InterPro" id="IPR029035">
    <property type="entry name" value="DHS-like_NAD/FAD-binding_dom"/>
</dbReference>
<evidence type="ECO:0000256" key="5">
    <source>
        <dbReference type="ARBA" id="ARBA00023052"/>
    </source>
</evidence>
<dbReference type="EMBL" id="JAGMWN010000002">
    <property type="protein sequence ID" value="MBP5856538.1"/>
    <property type="molecule type" value="Genomic_DNA"/>
</dbReference>
<proteinExistence type="inferred from homology"/>
<dbReference type="GO" id="GO:0003984">
    <property type="term" value="F:acetolactate synthase activity"/>
    <property type="evidence" value="ECO:0007669"/>
    <property type="project" value="TreeGrafter"/>
</dbReference>
<comment type="caution">
    <text evidence="10">The sequence shown here is derived from an EMBL/GenBank/DDBJ whole genome shotgun (WGS) entry which is preliminary data.</text>
</comment>
<evidence type="ECO:0000313" key="11">
    <source>
        <dbReference type="Proteomes" id="UP000672602"/>
    </source>
</evidence>
<dbReference type="InterPro" id="IPR012000">
    <property type="entry name" value="Thiamin_PyroP_enz_cen_dom"/>
</dbReference>
<dbReference type="GO" id="GO:0030976">
    <property type="term" value="F:thiamine pyrophosphate binding"/>
    <property type="evidence" value="ECO:0007669"/>
    <property type="project" value="InterPro"/>
</dbReference>
<dbReference type="InterPro" id="IPR045229">
    <property type="entry name" value="TPP_enz"/>
</dbReference>
<dbReference type="GO" id="GO:0005948">
    <property type="term" value="C:acetolactate synthase complex"/>
    <property type="evidence" value="ECO:0007669"/>
    <property type="project" value="TreeGrafter"/>
</dbReference>
<dbReference type="FunFam" id="3.40.50.970:FF:000007">
    <property type="entry name" value="Acetolactate synthase"/>
    <property type="match status" value="1"/>
</dbReference>
<dbReference type="InterPro" id="IPR029061">
    <property type="entry name" value="THDP-binding"/>
</dbReference>
<dbReference type="Pfam" id="PF00205">
    <property type="entry name" value="TPP_enzyme_M"/>
    <property type="match status" value="1"/>
</dbReference>
<dbReference type="InterPro" id="IPR011766">
    <property type="entry name" value="TPP_enzyme_TPP-bd"/>
</dbReference>
<dbReference type="Gene3D" id="3.40.50.1220">
    <property type="entry name" value="TPP-binding domain"/>
    <property type="match status" value="1"/>
</dbReference>
<evidence type="ECO:0000259" key="7">
    <source>
        <dbReference type="Pfam" id="PF00205"/>
    </source>
</evidence>